<evidence type="ECO:0000313" key="2">
    <source>
        <dbReference type="EMBL" id="ABK99494.1"/>
    </source>
</evidence>
<dbReference type="EMBL" id="CP000482">
    <property type="protein sequence ID" value="ABK99494.1"/>
    <property type="molecule type" value="Genomic_DNA"/>
</dbReference>
<proteinExistence type="predicted"/>
<dbReference type="Proteomes" id="UP000006732">
    <property type="component" value="Chromosome"/>
</dbReference>
<evidence type="ECO:0008006" key="4">
    <source>
        <dbReference type="Google" id="ProtNLM"/>
    </source>
</evidence>
<dbReference type="InterPro" id="IPR011604">
    <property type="entry name" value="PDDEXK-like_dom_sf"/>
</dbReference>
<dbReference type="OrthoDB" id="5391691at2"/>
<reference evidence="2 3" key="1">
    <citation type="submission" date="2006-10" db="EMBL/GenBank/DDBJ databases">
        <title>Complete sequence of chromosome of Pelobacter propionicus DSM 2379.</title>
        <authorList>
            <consortium name="US DOE Joint Genome Institute"/>
            <person name="Copeland A."/>
            <person name="Lucas S."/>
            <person name="Lapidus A."/>
            <person name="Barry K."/>
            <person name="Detter J.C."/>
            <person name="Glavina del Rio T."/>
            <person name="Hammon N."/>
            <person name="Israni S."/>
            <person name="Dalin E."/>
            <person name="Tice H."/>
            <person name="Pitluck S."/>
            <person name="Saunders E."/>
            <person name="Brettin T."/>
            <person name="Bruce D."/>
            <person name="Han C."/>
            <person name="Tapia R."/>
            <person name="Schmutz J."/>
            <person name="Larimer F."/>
            <person name="Land M."/>
            <person name="Hauser L."/>
            <person name="Kyrpides N."/>
            <person name="Kim E."/>
            <person name="Lovley D."/>
            <person name="Richardson P."/>
        </authorList>
    </citation>
    <scope>NUCLEOTIDE SEQUENCE [LARGE SCALE GENOMIC DNA]</scope>
    <source>
        <strain evidence="3">DSM 2379 / NBRC 103807 / OttBd1</strain>
    </source>
</reference>
<feature type="coiled-coil region" evidence="1">
    <location>
        <begin position="231"/>
        <end position="258"/>
    </location>
</feature>
<gene>
    <name evidence="2" type="ordered locus">Ppro_1884</name>
</gene>
<dbReference type="STRING" id="338966.Ppro_1884"/>
<dbReference type="eggNOG" id="COG5377">
    <property type="taxonomic scope" value="Bacteria"/>
</dbReference>
<sequence>MNLIPFIETAVAALNRNKSAELGDRTLYIGSSDVSGCARKVYLQKKNPKEPSVSTMLKFSRGHVAETLIENMFNAAGVGHLYETQVELQHPVYSSLKAHIDFLFNADFDGNPELHVIEVKSVSAIPDDPFPQWEDQLAFQLGLLRIKYPGEKIGGSILAIDLNAGKVHQFNGYEYNDAVFNYLYTRALYLLDCLEEKDEALPSASHTCSFCSYRSDCPAMTLPVVELPPEIEALASKYAKLNSTKNHAEKEMKSIRQELLDFTGPVFKGRSDKVGLVVSSVAPSMAVDAELLKNQFPNIYTGVLKGRAGYTKLECKPVKSVTA</sequence>
<evidence type="ECO:0000313" key="3">
    <source>
        <dbReference type="Proteomes" id="UP000006732"/>
    </source>
</evidence>
<dbReference type="Gene3D" id="3.90.320.10">
    <property type="match status" value="1"/>
</dbReference>
<keyword evidence="3" id="KW-1185">Reference proteome</keyword>
<dbReference type="HOGENOM" id="CLU_882152_0_0_7"/>
<evidence type="ECO:0000256" key="1">
    <source>
        <dbReference type="SAM" id="Coils"/>
    </source>
</evidence>
<dbReference type="KEGG" id="ppd:Ppro_1884"/>
<organism evidence="2 3">
    <name type="scientific">Pelobacter propionicus (strain DSM 2379 / NBRC 103807 / OttBd1)</name>
    <dbReference type="NCBI Taxonomy" id="338966"/>
    <lineage>
        <taxon>Bacteria</taxon>
        <taxon>Pseudomonadati</taxon>
        <taxon>Thermodesulfobacteriota</taxon>
        <taxon>Desulfuromonadia</taxon>
        <taxon>Desulfuromonadales</taxon>
        <taxon>Desulfuromonadaceae</taxon>
        <taxon>Pelobacter</taxon>
    </lineage>
</organism>
<protein>
    <recommendedName>
        <fullName evidence="4">DUF83 domain-containing protein</fullName>
    </recommendedName>
</protein>
<dbReference type="RefSeq" id="WP_011735770.1">
    <property type="nucleotide sequence ID" value="NC_008609.1"/>
</dbReference>
<accession>A1AQ74</accession>
<keyword evidence="1" id="KW-0175">Coiled coil</keyword>
<name>A1AQ74_PELPD</name>
<dbReference type="AlphaFoldDB" id="A1AQ74"/>